<feature type="compositionally biased region" description="Polar residues" evidence="3">
    <location>
        <begin position="79"/>
        <end position="88"/>
    </location>
</feature>
<organism evidence="4">
    <name type="scientific">Rhipicephalus pulchellus</name>
    <name type="common">Yellow backed tick</name>
    <name type="synonym">Dermacentor pulchellus</name>
    <dbReference type="NCBI Taxonomy" id="72859"/>
    <lineage>
        <taxon>Eukaryota</taxon>
        <taxon>Metazoa</taxon>
        <taxon>Ecdysozoa</taxon>
        <taxon>Arthropoda</taxon>
        <taxon>Chelicerata</taxon>
        <taxon>Arachnida</taxon>
        <taxon>Acari</taxon>
        <taxon>Parasitiformes</taxon>
        <taxon>Ixodida</taxon>
        <taxon>Ixodoidea</taxon>
        <taxon>Ixodidae</taxon>
        <taxon>Rhipicephalinae</taxon>
        <taxon>Rhipicephalus</taxon>
        <taxon>Rhipicephalus</taxon>
    </lineage>
</organism>
<dbReference type="PANTHER" id="PTHR12611:SF0">
    <property type="entry name" value="PURINE-RICH BINDING PROTEIN-ALPHA, ISOFORM B"/>
    <property type="match status" value="1"/>
</dbReference>
<dbReference type="Gene3D" id="3.10.450.700">
    <property type="match status" value="1"/>
</dbReference>
<dbReference type="FunFam" id="3.10.450.700:FF:000004">
    <property type="entry name" value="Transcriptional activator protein Pur-alpha"/>
    <property type="match status" value="1"/>
</dbReference>
<evidence type="ECO:0000256" key="1">
    <source>
        <dbReference type="ARBA" id="ARBA00009251"/>
    </source>
</evidence>
<evidence type="ECO:0000256" key="2">
    <source>
        <dbReference type="ARBA" id="ARBA00023125"/>
    </source>
</evidence>
<dbReference type="FunFam" id="3.30.2450.30:FF:000001">
    <property type="entry name" value="Purine-rich element binding protein A"/>
    <property type="match status" value="1"/>
</dbReference>
<protein>
    <submittedName>
        <fullName evidence="4">Putative transcriptional regulator of the pur family single-stranded-dna-binding protein</fullName>
    </submittedName>
</protein>
<dbReference type="GO" id="GO:0005634">
    <property type="term" value="C:nucleus"/>
    <property type="evidence" value="ECO:0007669"/>
    <property type="project" value="TreeGrafter"/>
</dbReference>
<keyword evidence="2 4" id="KW-0238">DNA-binding</keyword>
<feature type="compositionally biased region" description="Low complexity" evidence="3">
    <location>
        <begin position="59"/>
        <end position="69"/>
    </location>
</feature>
<sequence length="316" mass="35237">QTTPRADRTPLPWPAIGRGALIIHKAHGEACVCVCSRGGAPAVCKGIMSDRESVDEQHQSQSKSAGHGSSSEDDGASENGGQLMSQGEQELATKMLQIQSKRFYLDVKQNRRGRFIKVAEVQQVGVVGRKSRLLLAMSTAAEFRDHLTSFSELYASLGPPNPENLPEDGKLKSEIMIKDNRRYYLDLKENSRGRFLRVSQTIARGGPRSQIAIPAQGMIEFRDALTDLLEEFGTDDGAFKGELPEGRHMRVENKTFYFDIGQNTRGIYMRISEVKNNFRAAITIPEKSWSRFRDSFSDYVEKMKELTEKSAAEGGK</sequence>
<dbReference type="GO" id="GO:0000977">
    <property type="term" value="F:RNA polymerase II transcription regulatory region sequence-specific DNA binding"/>
    <property type="evidence" value="ECO:0007669"/>
    <property type="project" value="InterPro"/>
</dbReference>
<proteinExistence type="evidence at transcript level"/>
<feature type="non-terminal residue" evidence="4">
    <location>
        <position position="1"/>
    </location>
</feature>
<dbReference type="Pfam" id="PF04845">
    <property type="entry name" value="PurA"/>
    <property type="match status" value="1"/>
</dbReference>
<dbReference type="EMBL" id="GACK01001793">
    <property type="protein sequence ID" value="JAA63241.1"/>
    <property type="molecule type" value="mRNA"/>
</dbReference>
<dbReference type="Gene3D" id="3.30.2450.30">
    <property type="match status" value="1"/>
</dbReference>
<name>L7MGB3_RHIPC</name>
<dbReference type="GO" id="GO:0000981">
    <property type="term" value="F:DNA-binding transcription factor activity, RNA polymerase II-specific"/>
    <property type="evidence" value="ECO:0007669"/>
    <property type="project" value="TreeGrafter"/>
</dbReference>
<accession>L7MGB3</accession>
<dbReference type="PANTHER" id="PTHR12611">
    <property type="entry name" value="PUR-TRANSCRIPTIONAL ACTIVATOR"/>
    <property type="match status" value="1"/>
</dbReference>
<reference evidence="4" key="1">
    <citation type="submission" date="2012-11" db="EMBL/GenBank/DDBJ databases">
        <authorList>
            <person name="Lucero-Rivera Y.E."/>
            <person name="Tovar-Ramirez D."/>
        </authorList>
    </citation>
    <scope>NUCLEOTIDE SEQUENCE</scope>
    <source>
        <tissue evidence="4">Salivary gland</tissue>
    </source>
</reference>
<dbReference type="AlphaFoldDB" id="L7MGB3"/>
<reference evidence="4" key="2">
    <citation type="journal article" date="2015" name="J. Proteomics">
        <title>Sexual differences in the sialomes of the zebra tick, Rhipicephalus pulchellus.</title>
        <authorList>
            <person name="Tan A.W."/>
            <person name="Francischetti I.M."/>
            <person name="Slovak M."/>
            <person name="Kini R.M."/>
            <person name="Ribeiro J.M."/>
        </authorList>
    </citation>
    <scope>NUCLEOTIDE SEQUENCE</scope>
    <source>
        <tissue evidence="4">Salivary gland</tissue>
    </source>
</reference>
<evidence type="ECO:0000256" key="3">
    <source>
        <dbReference type="SAM" id="MobiDB-lite"/>
    </source>
</evidence>
<evidence type="ECO:0000313" key="4">
    <source>
        <dbReference type="EMBL" id="JAA63241.1"/>
    </source>
</evidence>
<feature type="region of interest" description="Disordered" evidence="3">
    <location>
        <begin position="51"/>
        <end position="89"/>
    </location>
</feature>
<dbReference type="GO" id="GO:0032422">
    <property type="term" value="F:purine-rich negative regulatory element binding"/>
    <property type="evidence" value="ECO:0007669"/>
    <property type="project" value="InterPro"/>
</dbReference>
<dbReference type="InterPro" id="IPR006628">
    <property type="entry name" value="PUR-bd_fam"/>
</dbReference>
<dbReference type="SMART" id="SM00712">
    <property type="entry name" value="PUR"/>
    <property type="match status" value="3"/>
</dbReference>
<comment type="similarity">
    <text evidence="1">Belongs to the PUR DNA-binding protein family.</text>
</comment>